<dbReference type="EMBL" id="LSRX01000171">
    <property type="protein sequence ID" value="OLQ05945.1"/>
    <property type="molecule type" value="Genomic_DNA"/>
</dbReference>
<organism evidence="1 2">
    <name type="scientific">Symbiodinium microadriaticum</name>
    <name type="common">Dinoflagellate</name>
    <name type="synonym">Zooxanthella microadriatica</name>
    <dbReference type="NCBI Taxonomy" id="2951"/>
    <lineage>
        <taxon>Eukaryota</taxon>
        <taxon>Sar</taxon>
        <taxon>Alveolata</taxon>
        <taxon>Dinophyceae</taxon>
        <taxon>Suessiales</taxon>
        <taxon>Symbiodiniaceae</taxon>
        <taxon>Symbiodinium</taxon>
    </lineage>
</organism>
<evidence type="ECO:0000313" key="2">
    <source>
        <dbReference type="Proteomes" id="UP000186817"/>
    </source>
</evidence>
<comment type="caution">
    <text evidence="1">The sequence shown here is derived from an EMBL/GenBank/DDBJ whole genome shotgun (WGS) entry which is preliminary data.</text>
</comment>
<gene>
    <name evidence="1" type="ORF">AK812_SmicGene10788</name>
</gene>
<keyword evidence="2" id="KW-1185">Reference proteome</keyword>
<dbReference type="OrthoDB" id="10292473at2759"/>
<dbReference type="AlphaFoldDB" id="A0A1Q9EES5"/>
<proteinExistence type="predicted"/>
<protein>
    <submittedName>
        <fullName evidence="1">Uncharacterized protein</fullName>
    </submittedName>
</protein>
<accession>A0A1Q9EES5</accession>
<name>A0A1Q9EES5_SYMMI</name>
<reference evidence="1 2" key="1">
    <citation type="submission" date="2016-02" db="EMBL/GenBank/DDBJ databases">
        <title>Genome analysis of coral dinoflagellate symbionts highlights evolutionary adaptations to a symbiotic lifestyle.</title>
        <authorList>
            <person name="Aranda M."/>
            <person name="Li Y."/>
            <person name="Liew Y.J."/>
            <person name="Baumgarten S."/>
            <person name="Simakov O."/>
            <person name="Wilson M."/>
            <person name="Piel J."/>
            <person name="Ashoor H."/>
            <person name="Bougouffa S."/>
            <person name="Bajic V.B."/>
            <person name="Ryu T."/>
            <person name="Ravasi T."/>
            <person name="Bayer T."/>
            <person name="Micklem G."/>
            <person name="Kim H."/>
            <person name="Bhak J."/>
            <person name="Lajeunesse T.C."/>
            <person name="Voolstra C.R."/>
        </authorList>
    </citation>
    <scope>NUCLEOTIDE SEQUENCE [LARGE SCALE GENOMIC DNA]</scope>
    <source>
        <strain evidence="1 2">CCMP2467</strain>
    </source>
</reference>
<sequence length="96" mass="10924">MRAHMKIRLGVAFGGNLGLNGDYVSSFWYSFSNWSIVLFSWMKLDPSFEHVLEIVYTVYTARALPTSNLGCEQPRRLHNIAGLRLALPSLSLFEPF</sequence>
<dbReference type="Proteomes" id="UP000186817">
    <property type="component" value="Unassembled WGS sequence"/>
</dbReference>
<evidence type="ECO:0000313" key="1">
    <source>
        <dbReference type="EMBL" id="OLQ05945.1"/>
    </source>
</evidence>